<sequence length="309" mass="35432">MKIALIGLGDIAKKAYLPMIANWPRLELVLCSRNDSTLADLAAQYRISQTCNDYQELPGHGVDAVMIHAATKSHYSLARFFLNLSIPVFVDKPLCDSYTQCEALYDLAEQKSTPLFVGFNRRYLPLLSQETGHSEGRMSLPSELMSLRWEKHRHDLPGEPRNMIFDDFIHVVDSVNVTGELHRAPLQFTVQSDRDKLTRIDCHWQHEGRIYEASMNRQFGTTCERISLNYRNKALELESLLRGHWLEDGQQRVVGLADWTPMLAGKGFYAMLEHWLEVIAKGSLQSCRVERNLSSHRLCEDLCQQLIKV</sequence>
<keyword evidence="5" id="KW-1185">Reference proteome</keyword>
<evidence type="ECO:0000256" key="1">
    <source>
        <dbReference type="ARBA" id="ARBA00022729"/>
    </source>
</evidence>
<dbReference type="InterPro" id="IPR000683">
    <property type="entry name" value="Gfo/Idh/MocA-like_OxRdtase_N"/>
</dbReference>
<dbReference type="Pfam" id="PF21378">
    <property type="entry name" value="YceM-like_C"/>
    <property type="match status" value="1"/>
</dbReference>
<dbReference type="SUPFAM" id="SSF55347">
    <property type="entry name" value="Glyceraldehyde-3-phosphate dehydrogenase-like, C-terminal domain"/>
    <property type="match status" value="1"/>
</dbReference>
<dbReference type="Pfam" id="PF01408">
    <property type="entry name" value="GFO_IDH_MocA"/>
    <property type="match status" value="1"/>
</dbReference>
<evidence type="ECO:0000259" key="2">
    <source>
        <dbReference type="Pfam" id="PF01408"/>
    </source>
</evidence>
<dbReference type="EMBL" id="BMGJ01000022">
    <property type="protein sequence ID" value="GGD78920.1"/>
    <property type="molecule type" value="Genomic_DNA"/>
</dbReference>
<evidence type="ECO:0000313" key="4">
    <source>
        <dbReference type="EMBL" id="GGD78920.1"/>
    </source>
</evidence>
<dbReference type="SUPFAM" id="SSF51735">
    <property type="entry name" value="NAD(P)-binding Rossmann-fold domains"/>
    <property type="match status" value="1"/>
</dbReference>
<comment type="caution">
    <text evidence="4">The sequence shown here is derived from an EMBL/GenBank/DDBJ whole genome shotgun (WGS) entry which is preliminary data.</text>
</comment>
<dbReference type="Proteomes" id="UP000614272">
    <property type="component" value="Unassembled WGS sequence"/>
</dbReference>
<dbReference type="InterPro" id="IPR036291">
    <property type="entry name" value="NAD(P)-bd_dom_sf"/>
</dbReference>
<evidence type="ECO:0000259" key="3">
    <source>
        <dbReference type="Pfam" id="PF21378"/>
    </source>
</evidence>
<dbReference type="Gene3D" id="3.30.360.10">
    <property type="entry name" value="Dihydrodipicolinate Reductase, domain 2"/>
    <property type="match status" value="1"/>
</dbReference>
<dbReference type="InterPro" id="IPR048477">
    <property type="entry name" value="YceM-like_C"/>
</dbReference>
<evidence type="ECO:0000313" key="5">
    <source>
        <dbReference type="Proteomes" id="UP000614272"/>
    </source>
</evidence>
<feature type="domain" description="YceM-like C-terminal" evidence="3">
    <location>
        <begin position="143"/>
        <end position="239"/>
    </location>
</feature>
<feature type="domain" description="Gfo/Idh/MocA-like oxidoreductase N-terminal" evidence="2">
    <location>
        <begin position="1"/>
        <end position="119"/>
    </location>
</feature>
<reference evidence="5" key="1">
    <citation type="journal article" date="2019" name="Int. J. Syst. Evol. Microbiol.">
        <title>The Global Catalogue of Microorganisms (GCM) 10K type strain sequencing project: providing services to taxonomists for standard genome sequencing and annotation.</title>
        <authorList>
            <consortium name="The Broad Institute Genomics Platform"/>
            <consortium name="The Broad Institute Genome Sequencing Center for Infectious Disease"/>
            <person name="Wu L."/>
            <person name="Ma J."/>
        </authorList>
    </citation>
    <scope>NUCLEOTIDE SEQUENCE [LARGE SCALE GENOMIC DNA]</scope>
    <source>
        <strain evidence="5">CGMCC 1.12923</strain>
    </source>
</reference>
<keyword evidence="1" id="KW-0732">Signal</keyword>
<accession>A0ABQ1RRE7</accession>
<dbReference type="RefSeq" id="WP_099036491.1">
    <property type="nucleotide sequence ID" value="NZ_BMGJ01000022.1"/>
</dbReference>
<dbReference type="Gene3D" id="3.40.50.720">
    <property type="entry name" value="NAD(P)-binding Rossmann-like Domain"/>
    <property type="match status" value="1"/>
</dbReference>
<protein>
    <submittedName>
        <fullName evidence="4">Oxidoreductase</fullName>
    </submittedName>
</protein>
<dbReference type="PANTHER" id="PTHR43708:SF4">
    <property type="entry name" value="OXIDOREDUCTASE YCEM-RELATED"/>
    <property type="match status" value="1"/>
</dbReference>
<gene>
    <name evidence="4" type="ORF">GCM10011357_37390</name>
</gene>
<organism evidence="4 5">
    <name type="scientific">Lacimicrobium alkaliphilum</name>
    <dbReference type="NCBI Taxonomy" id="1526571"/>
    <lineage>
        <taxon>Bacteria</taxon>
        <taxon>Pseudomonadati</taxon>
        <taxon>Pseudomonadota</taxon>
        <taxon>Gammaproteobacteria</taxon>
        <taxon>Alteromonadales</taxon>
        <taxon>Alteromonadaceae</taxon>
        <taxon>Lacimicrobium</taxon>
    </lineage>
</organism>
<dbReference type="InterPro" id="IPR051317">
    <property type="entry name" value="Gfo/Idh/MocA_oxidoreduct"/>
</dbReference>
<proteinExistence type="predicted"/>
<name>A0ABQ1RRE7_9ALTE</name>
<dbReference type="PANTHER" id="PTHR43708">
    <property type="entry name" value="CONSERVED EXPRESSED OXIDOREDUCTASE (EUROFUNG)"/>
    <property type="match status" value="1"/>
</dbReference>